<organism evidence="1 2">
    <name type="scientific">Melia azedarach</name>
    <name type="common">Chinaberry tree</name>
    <dbReference type="NCBI Taxonomy" id="155640"/>
    <lineage>
        <taxon>Eukaryota</taxon>
        <taxon>Viridiplantae</taxon>
        <taxon>Streptophyta</taxon>
        <taxon>Embryophyta</taxon>
        <taxon>Tracheophyta</taxon>
        <taxon>Spermatophyta</taxon>
        <taxon>Magnoliopsida</taxon>
        <taxon>eudicotyledons</taxon>
        <taxon>Gunneridae</taxon>
        <taxon>Pentapetalae</taxon>
        <taxon>rosids</taxon>
        <taxon>malvids</taxon>
        <taxon>Sapindales</taxon>
        <taxon>Meliaceae</taxon>
        <taxon>Melia</taxon>
    </lineage>
</organism>
<sequence>MDNEHSHVYSNPHWKADDSYLTVQDYSGSIRIPVRALNITWGNVARFWERIPLTEENTKLTGFEEAALLLQVNWIEVTGKLSILPSMALSTSTTYEILYILKFREDAFGWHSAPVKFKLRINGEDKVKSEILHCYREKQDEWHEIPGGQFTVSKDITVGMVEFGMFEVESDWWKGGLILAGIKIEPKLV</sequence>
<evidence type="ECO:0000313" key="2">
    <source>
        <dbReference type="Proteomes" id="UP001164539"/>
    </source>
</evidence>
<keyword evidence="2" id="KW-1185">Reference proteome</keyword>
<dbReference type="Proteomes" id="UP001164539">
    <property type="component" value="Chromosome 13"/>
</dbReference>
<comment type="caution">
    <text evidence="1">The sequence shown here is derived from an EMBL/GenBank/DDBJ whole genome shotgun (WGS) entry which is preliminary data.</text>
</comment>
<reference evidence="1 2" key="1">
    <citation type="journal article" date="2023" name="Science">
        <title>Complex scaffold remodeling in plant triterpene biosynthesis.</title>
        <authorList>
            <person name="De La Pena R."/>
            <person name="Hodgson H."/>
            <person name="Liu J.C."/>
            <person name="Stephenson M.J."/>
            <person name="Martin A.C."/>
            <person name="Owen C."/>
            <person name="Harkess A."/>
            <person name="Leebens-Mack J."/>
            <person name="Jimenez L.E."/>
            <person name="Osbourn A."/>
            <person name="Sattely E.S."/>
        </authorList>
    </citation>
    <scope>NUCLEOTIDE SEQUENCE [LARGE SCALE GENOMIC DNA]</scope>
    <source>
        <strain evidence="2">cv. JPN11</strain>
        <tissue evidence="1">Leaf</tissue>
    </source>
</reference>
<name>A0ACC1WTN2_MELAZ</name>
<accession>A0ACC1WTN2</accession>
<gene>
    <name evidence="1" type="ORF">OWV82_022596</name>
</gene>
<proteinExistence type="predicted"/>
<dbReference type="EMBL" id="CM051406">
    <property type="protein sequence ID" value="KAJ4702561.1"/>
    <property type="molecule type" value="Genomic_DNA"/>
</dbReference>
<evidence type="ECO:0000313" key="1">
    <source>
        <dbReference type="EMBL" id="KAJ4702561.1"/>
    </source>
</evidence>
<protein>
    <submittedName>
        <fullName evidence="1">Phloem protein 2-like protein</fullName>
    </submittedName>
</protein>